<organism evidence="5 6">
    <name type="scientific">Alicyclobacillus dauci</name>
    <dbReference type="NCBI Taxonomy" id="1475485"/>
    <lineage>
        <taxon>Bacteria</taxon>
        <taxon>Bacillati</taxon>
        <taxon>Bacillota</taxon>
        <taxon>Bacilli</taxon>
        <taxon>Bacillales</taxon>
        <taxon>Alicyclobacillaceae</taxon>
        <taxon>Alicyclobacillus</taxon>
    </lineage>
</organism>
<keyword evidence="1" id="KW-0805">Transcription regulation</keyword>
<dbReference type="Gene3D" id="1.20.120.530">
    <property type="entry name" value="GntR ligand-binding domain-like"/>
    <property type="match status" value="1"/>
</dbReference>
<keyword evidence="6" id="KW-1185">Reference proteome</keyword>
<gene>
    <name evidence="5" type="ORF">NZD86_12850</name>
</gene>
<protein>
    <submittedName>
        <fullName evidence="5">GntR family transcriptional regulator</fullName>
    </submittedName>
</protein>
<evidence type="ECO:0000313" key="6">
    <source>
        <dbReference type="Proteomes" id="UP001164803"/>
    </source>
</evidence>
<name>A0ABY6YYZ9_9BACL</name>
<evidence type="ECO:0000256" key="1">
    <source>
        <dbReference type="ARBA" id="ARBA00023015"/>
    </source>
</evidence>
<dbReference type="InterPro" id="IPR036388">
    <property type="entry name" value="WH-like_DNA-bd_sf"/>
</dbReference>
<sequence>MPIPRGYSSPERVSAKERAFLQIQHWIVDGTLQPGEKLNDGELAEALGVSRTPIREALQTLELQGFVEMHRGRDTRVTRITKDDIHKIYPPLASLQSLAAELATGLVTTEFLEHLRHINGAFASSLERKASYQAMEWDEEFHNAIVECTDNAYISSFVSTLQLHVRRLKYVFFQDAMLSTKSALEHDQIIIAFEQRDSNKAAEIMRKNWLRPMGELCETIA</sequence>
<dbReference type="Pfam" id="PF07729">
    <property type="entry name" value="FCD"/>
    <property type="match status" value="1"/>
</dbReference>
<keyword evidence="3" id="KW-0804">Transcription</keyword>
<dbReference type="InterPro" id="IPR000524">
    <property type="entry name" value="Tscrpt_reg_HTH_GntR"/>
</dbReference>
<keyword evidence="2" id="KW-0238">DNA-binding</keyword>
<dbReference type="InterPro" id="IPR011711">
    <property type="entry name" value="GntR_C"/>
</dbReference>
<dbReference type="SUPFAM" id="SSF48008">
    <property type="entry name" value="GntR ligand-binding domain-like"/>
    <property type="match status" value="1"/>
</dbReference>
<dbReference type="SMART" id="SM00345">
    <property type="entry name" value="HTH_GNTR"/>
    <property type="match status" value="1"/>
</dbReference>
<dbReference type="PROSITE" id="PS50949">
    <property type="entry name" value="HTH_GNTR"/>
    <property type="match status" value="1"/>
</dbReference>
<reference evidence="5" key="1">
    <citation type="submission" date="2022-08" db="EMBL/GenBank/DDBJ databases">
        <title>Alicyclobacillus dauci DSM2870, complete genome.</title>
        <authorList>
            <person name="Wang Q."/>
            <person name="Cai R."/>
            <person name="Wang Z."/>
        </authorList>
    </citation>
    <scope>NUCLEOTIDE SEQUENCE</scope>
    <source>
        <strain evidence="5">DSM 28700</strain>
    </source>
</reference>
<dbReference type="PANTHER" id="PTHR43537:SF24">
    <property type="entry name" value="GLUCONATE OPERON TRANSCRIPTIONAL REPRESSOR"/>
    <property type="match status" value="1"/>
</dbReference>
<dbReference type="PANTHER" id="PTHR43537">
    <property type="entry name" value="TRANSCRIPTIONAL REGULATOR, GNTR FAMILY"/>
    <property type="match status" value="1"/>
</dbReference>
<proteinExistence type="predicted"/>
<feature type="domain" description="HTH gntR-type" evidence="4">
    <location>
        <begin position="13"/>
        <end position="80"/>
    </location>
</feature>
<dbReference type="EMBL" id="CP104064">
    <property type="protein sequence ID" value="WAH35201.1"/>
    <property type="molecule type" value="Genomic_DNA"/>
</dbReference>
<dbReference type="PRINTS" id="PR00035">
    <property type="entry name" value="HTHGNTR"/>
</dbReference>
<dbReference type="SUPFAM" id="SSF46785">
    <property type="entry name" value="Winged helix' DNA-binding domain"/>
    <property type="match status" value="1"/>
</dbReference>
<accession>A0ABY6YYZ9</accession>
<evidence type="ECO:0000256" key="3">
    <source>
        <dbReference type="ARBA" id="ARBA00023163"/>
    </source>
</evidence>
<evidence type="ECO:0000256" key="2">
    <source>
        <dbReference type="ARBA" id="ARBA00023125"/>
    </source>
</evidence>
<dbReference type="Proteomes" id="UP001164803">
    <property type="component" value="Chromosome"/>
</dbReference>
<dbReference type="CDD" id="cd07377">
    <property type="entry name" value="WHTH_GntR"/>
    <property type="match status" value="1"/>
</dbReference>
<dbReference type="InterPro" id="IPR036390">
    <property type="entry name" value="WH_DNA-bd_sf"/>
</dbReference>
<dbReference type="Pfam" id="PF00392">
    <property type="entry name" value="GntR"/>
    <property type="match status" value="1"/>
</dbReference>
<dbReference type="RefSeq" id="WP_268042197.1">
    <property type="nucleotide sequence ID" value="NZ_CP104064.1"/>
</dbReference>
<evidence type="ECO:0000313" key="5">
    <source>
        <dbReference type="EMBL" id="WAH35201.1"/>
    </source>
</evidence>
<dbReference type="Gene3D" id="1.10.10.10">
    <property type="entry name" value="Winged helix-like DNA-binding domain superfamily/Winged helix DNA-binding domain"/>
    <property type="match status" value="1"/>
</dbReference>
<evidence type="ECO:0000259" key="4">
    <source>
        <dbReference type="PROSITE" id="PS50949"/>
    </source>
</evidence>
<dbReference type="SMART" id="SM00895">
    <property type="entry name" value="FCD"/>
    <property type="match status" value="1"/>
</dbReference>
<dbReference type="InterPro" id="IPR008920">
    <property type="entry name" value="TF_FadR/GntR_C"/>
</dbReference>